<dbReference type="OrthoDB" id="831756at2"/>
<dbReference type="InterPro" id="IPR036378">
    <property type="entry name" value="FAS1_dom_sf"/>
</dbReference>
<dbReference type="RefSeq" id="WP_119988844.1">
    <property type="nucleotide sequence ID" value="NZ_CP032489.1"/>
</dbReference>
<proteinExistence type="predicted"/>
<dbReference type="Gene3D" id="2.30.180.10">
    <property type="entry name" value="FAS1 domain"/>
    <property type="match status" value="1"/>
</dbReference>
<dbReference type="Proteomes" id="UP000266118">
    <property type="component" value="Chromosome"/>
</dbReference>
<evidence type="ECO:0000259" key="1">
    <source>
        <dbReference type="PROSITE" id="PS50213"/>
    </source>
</evidence>
<dbReference type="PANTHER" id="PTHR10900">
    <property type="entry name" value="PERIOSTIN-RELATED"/>
    <property type="match status" value="1"/>
</dbReference>
<dbReference type="SUPFAM" id="SSF82153">
    <property type="entry name" value="FAS1 domain"/>
    <property type="match status" value="1"/>
</dbReference>
<evidence type="ECO:0000313" key="2">
    <source>
        <dbReference type="EMBL" id="AYD48289.1"/>
    </source>
</evidence>
<dbReference type="PANTHER" id="PTHR10900:SF77">
    <property type="entry name" value="FI19380P1"/>
    <property type="match status" value="1"/>
</dbReference>
<dbReference type="KEGG" id="ark:D6B99_12160"/>
<organism evidence="2 3">
    <name type="scientific">Arachidicoccus soli</name>
    <dbReference type="NCBI Taxonomy" id="2341117"/>
    <lineage>
        <taxon>Bacteria</taxon>
        <taxon>Pseudomonadati</taxon>
        <taxon>Bacteroidota</taxon>
        <taxon>Chitinophagia</taxon>
        <taxon>Chitinophagales</taxon>
        <taxon>Chitinophagaceae</taxon>
        <taxon>Arachidicoccus</taxon>
    </lineage>
</organism>
<dbReference type="SMART" id="SM00554">
    <property type="entry name" value="FAS1"/>
    <property type="match status" value="1"/>
</dbReference>
<accession>A0A386HRK8</accession>
<evidence type="ECO:0000313" key="3">
    <source>
        <dbReference type="Proteomes" id="UP000266118"/>
    </source>
</evidence>
<feature type="domain" description="FAS1" evidence="1">
    <location>
        <begin position="39"/>
        <end position="161"/>
    </location>
</feature>
<protein>
    <submittedName>
        <fullName evidence="2">Fasciclin domain-containing protein</fullName>
    </submittedName>
</protein>
<name>A0A386HRK8_9BACT</name>
<sequence length="489" mass="55224">MIRLKINSITLFLLMLMVLGSCQKEEWNKRNQITDPSITQNLMEEIKANQNLSLFADYLVKTGYDKVLESSKSFTVWAPTNDALKAIDQSYITDTAQLRLLIGNYIANQSYFTVDANPSIRVKTLNGKNVIFTKTKLNDATILSTDQRAKNGVLHTLSQAFTPELNAWEYLTQVDSTSLQNKFLQTLQYGKVDPDSAELIGLDPKTGVPIYKPGTGIVLRNRFLQKVNINNEDSLVTYIVLTDAAYADEENKLIPYFADTTQAMTDSLAQWNLIKDFAINGLVSPDSLSATLYSDNDSVKMHIDPSAIVKTVKVSNGIVYVLNKLDYELDTKIKPVIIQGERFFDRMDPAVGYTIRTRRDPNTDSIFNDILVQNYGESSFWLRYPTTLNSVTYKVYWVAVNDFQTNTFPMMLAFKSHSDTAFANPINIAYDFKLPYTTVALNDYSQVYIGDFTSNIYGMEDLFIVGNNVKTNGNNTIVLDYIKLVPVLN</sequence>
<dbReference type="InterPro" id="IPR050904">
    <property type="entry name" value="Adhesion/Biosynth-related"/>
</dbReference>
<keyword evidence="3" id="KW-1185">Reference proteome</keyword>
<dbReference type="InterPro" id="IPR000782">
    <property type="entry name" value="FAS1_domain"/>
</dbReference>
<dbReference type="PROSITE" id="PS51257">
    <property type="entry name" value="PROKAR_LIPOPROTEIN"/>
    <property type="match status" value="1"/>
</dbReference>
<dbReference type="Pfam" id="PF02469">
    <property type="entry name" value="Fasciclin"/>
    <property type="match status" value="1"/>
</dbReference>
<dbReference type="AlphaFoldDB" id="A0A386HRK8"/>
<reference evidence="2 3" key="1">
    <citation type="submission" date="2018-09" db="EMBL/GenBank/DDBJ databases">
        <title>Arachidicoccus sp. nov., a bacterium isolated from soil.</title>
        <authorList>
            <person name="Weon H.-Y."/>
            <person name="Kwon S.-W."/>
            <person name="Lee S.A."/>
        </authorList>
    </citation>
    <scope>NUCLEOTIDE SEQUENCE [LARGE SCALE GENOMIC DNA]</scope>
    <source>
        <strain evidence="2 3">KIS59-12</strain>
    </source>
</reference>
<gene>
    <name evidence="2" type="ORF">D6B99_12160</name>
</gene>
<dbReference type="EMBL" id="CP032489">
    <property type="protein sequence ID" value="AYD48289.1"/>
    <property type="molecule type" value="Genomic_DNA"/>
</dbReference>
<dbReference type="PROSITE" id="PS50213">
    <property type="entry name" value="FAS1"/>
    <property type="match status" value="1"/>
</dbReference>